<comment type="caution">
    <text evidence="1">The sequence shown here is derived from an EMBL/GenBank/DDBJ whole genome shotgun (WGS) entry which is preliminary data.</text>
</comment>
<dbReference type="PROSITE" id="PS51257">
    <property type="entry name" value="PROKAR_LIPOPROTEIN"/>
    <property type="match status" value="1"/>
</dbReference>
<dbReference type="OrthoDB" id="7365261at2"/>
<accession>A0A8G2BHF6</accession>
<sequence>MPRLATALVLASVLMLSACFKDSKAEIAKKAENAATVEELRAAIGEPDELNKAGPLEEWIYDASDGTVRFPILAGKVGPLVTGGKRQ</sequence>
<gene>
    <name evidence="1" type="ORF">SAMN05660686_01330</name>
</gene>
<organism evidence="1 2">
    <name type="scientific">Thalassobaculum litoreum DSM 18839</name>
    <dbReference type="NCBI Taxonomy" id="1123362"/>
    <lineage>
        <taxon>Bacteria</taxon>
        <taxon>Pseudomonadati</taxon>
        <taxon>Pseudomonadota</taxon>
        <taxon>Alphaproteobacteria</taxon>
        <taxon>Rhodospirillales</taxon>
        <taxon>Thalassobaculaceae</taxon>
        <taxon>Thalassobaculum</taxon>
    </lineage>
</organism>
<evidence type="ECO:0000313" key="2">
    <source>
        <dbReference type="Proteomes" id="UP000198615"/>
    </source>
</evidence>
<protein>
    <recommendedName>
        <fullName evidence="3">SmpA / OmlA family protein</fullName>
    </recommendedName>
</protein>
<proteinExistence type="predicted"/>
<keyword evidence="2" id="KW-1185">Reference proteome</keyword>
<dbReference type="EMBL" id="FNBW01000003">
    <property type="protein sequence ID" value="SDF43374.1"/>
    <property type="molecule type" value="Genomic_DNA"/>
</dbReference>
<dbReference type="Proteomes" id="UP000198615">
    <property type="component" value="Unassembled WGS sequence"/>
</dbReference>
<reference evidence="1 2" key="1">
    <citation type="submission" date="2016-10" db="EMBL/GenBank/DDBJ databases">
        <authorList>
            <person name="Varghese N."/>
            <person name="Submissions S."/>
        </authorList>
    </citation>
    <scope>NUCLEOTIDE SEQUENCE [LARGE SCALE GENOMIC DNA]</scope>
    <source>
        <strain evidence="1 2">DSM 18839</strain>
    </source>
</reference>
<evidence type="ECO:0008006" key="3">
    <source>
        <dbReference type="Google" id="ProtNLM"/>
    </source>
</evidence>
<evidence type="ECO:0000313" key="1">
    <source>
        <dbReference type="EMBL" id="SDF43374.1"/>
    </source>
</evidence>
<name>A0A8G2BHF6_9PROT</name>
<dbReference type="RefSeq" id="WP_028795464.1">
    <property type="nucleotide sequence ID" value="NZ_FNBW01000003.1"/>
</dbReference>
<dbReference type="AlphaFoldDB" id="A0A8G2BHF6"/>